<evidence type="ECO:0000313" key="4">
    <source>
        <dbReference type="Proteomes" id="UP000823674"/>
    </source>
</evidence>
<sequence>MTQKSATLIRRKSLPLLIAMSTRNSLRSNICVKVVFSLLPPRKNMTVILINLPLALKKEENFVQTTNHLNNTSFLAPAPAPAPAPRVSHNKVSEKESEFKGSGCGQNTEFCKRRRSNSSADISKFAHASLFCCYAFRIMNLYYLYGFLENKQASNA</sequence>
<dbReference type="EMBL" id="JADBGQ010000002">
    <property type="protein sequence ID" value="KAG5410018.1"/>
    <property type="molecule type" value="Genomic_DNA"/>
</dbReference>
<comment type="caution">
    <text evidence="3">The sequence shown here is derived from an EMBL/GenBank/DDBJ whole genome shotgun (WGS) entry which is preliminary data.</text>
</comment>
<feature type="transmembrane region" description="Helical" evidence="2">
    <location>
        <begin position="122"/>
        <end position="145"/>
    </location>
</feature>
<evidence type="ECO:0000256" key="2">
    <source>
        <dbReference type="SAM" id="Phobius"/>
    </source>
</evidence>
<evidence type="ECO:0000256" key="1">
    <source>
        <dbReference type="SAM" id="MobiDB-lite"/>
    </source>
</evidence>
<keyword evidence="4" id="KW-1185">Reference proteome</keyword>
<accession>A0ABQ7NGM0</accession>
<dbReference type="Proteomes" id="UP000823674">
    <property type="component" value="Chromosome A02"/>
</dbReference>
<evidence type="ECO:0000313" key="3">
    <source>
        <dbReference type="EMBL" id="KAG5410018.1"/>
    </source>
</evidence>
<keyword evidence="2" id="KW-0472">Membrane</keyword>
<proteinExistence type="predicted"/>
<keyword evidence="2" id="KW-0812">Transmembrane</keyword>
<protein>
    <submittedName>
        <fullName evidence="3">Uncharacterized protein</fullName>
    </submittedName>
</protein>
<organism evidence="3 4">
    <name type="scientific">Brassica rapa subsp. trilocularis</name>
    <dbReference type="NCBI Taxonomy" id="1813537"/>
    <lineage>
        <taxon>Eukaryota</taxon>
        <taxon>Viridiplantae</taxon>
        <taxon>Streptophyta</taxon>
        <taxon>Embryophyta</taxon>
        <taxon>Tracheophyta</taxon>
        <taxon>Spermatophyta</taxon>
        <taxon>Magnoliopsida</taxon>
        <taxon>eudicotyledons</taxon>
        <taxon>Gunneridae</taxon>
        <taxon>Pentapetalae</taxon>
        <taxon>rosids</taxon>
        <taxon>malvids</taxon>
        <taxon>Brassicales</taxon>
        <taxon>Brassicaceae</taxon>
        <taxon>Brassiceae</taxon>
        <taxon>Brassica</taxon>
    </lineage>
</organism>
<reference evidence="3 4" key="1">
    <citation type="submission" date="2021-03" db="EMBL/GenBank/DDBJ databases">
        <authorList>
            <person name="King G.J."/>
            <person name="Bancroft I."/>
            <person name="Baten A."/>
            <person name="Bloomfield J."/>
            <person name="Borpatragohain P."/>
            <person name="He Z."/>
            <person name="Irish N."/>
            <person name="Irwin J."/>
            <person name="Liu K."/>
            <person name="Mauleon R.P."/>
            <person name="Moore J."/>
            <person name="Morris R."/>
            <person name="Ostergaard L."/>
            <person name="Wang B."/>
            <person name="Wells R."/>
        </authorList>
    </citation>
    <scope>NUCLEOTIDE SEQUENCE [LARGE SCALE GENOMIC DNA]</scope>
    <source>
        <strain evidence="3">R-o-18</strain>
        <tissue evidence="3">Leaf</tissue>
    </source>
</reference>
<feature type="region of interest" description="Disordered" evidence="1">
    <location>
        <begin position="78"/>
        <end position="105"/>
    </location>
</feature>
<keyword evidence="2" id="KW-1133">Transmembrane helix</keyword>
<name>A0ABQ7NGM0_BRACM</name>
<gene>
    <name evidence="3" type="primary">A02p027620.1_BraROA</name>
    <name evidence="3" type="ORF">IGI04_006337</name>
</gene>